<evidence type="ECO:0000256" key="2">
    <source>
        <dbReference type="HAMAP-Rule" id="MF_01940"/>
    </source>
</evidence>
<evidence type="ECO:0000313" key="4">
    <source>
        <dbReference type="EMBL" id="MBC8334361.1"/>
    </source>
</evidence>
<dbReference type="GO" id="GO:0008664">
    <property type="term" value="F:RNA 2',3'-cyclic 3'-phosphodiesterase activity"/>
    <property type="evidence" value="ECO:0007669"/>
    <property type="project" value="UniProtKB-EC"/>
</dbReference>
<dbReference type="PANTHER" id="PTHR35561:SF1">
    <property type="entry name" value="RNA 2',3'-CYCLIC PHOSPHODIESTERASE"/>
    <property type="match status" value="1"/>
</dbReference>
<protein>
    <recommendedName>
        <fullName evidence="2">RNA 2',3'-cyclic phosphodiesterase</fullName>
        <shortName evidence="2">RNA 2',3'-CPDase</shortName>
        <ecNumber evidence="2">3.1.4.58</ecNumber>
    </recommendedName>
</protein>
<organism evidence="4 5">
    <name type="scientific">Candidatus Desulfolinea nitratireducens</name>
    <dbReference type="NCBI Taxonomy" id="2841698"/>
    <lineage>
        <taxon>Bacteria</taxon>
        <taxon>Bacillati</taxon>
        <taxon>Chloroflexota</taxon>
        <taxon>Anaerolineae</taxon>
        <taxon>Anaerolineales</taxon>
        <taxon>Anaerolineales incertae sedis</taxon>
        <taxon>Candidatus Desulfolinea</taxon>
    </lineage>
</organism>
<dbReference type="EMBL" id="JACNJN010000061">
    <property type="protein sequence ID" value="MBC8334361.1"/>
    <property type="molecule type" value="Genomic_DNA"/>
</dbReference>
<sequence>MDELAPTRDDTPARSSIDLLRAFIAIEIPPSLQEKLHREMESLRARLDRTFVRWVVPENIHLTLKFLGDTPITKLDALKEFLAAELARFQPFEISVGNMGVFPNFSRPRVIWLGVGDKGKLSSLQRHTERAASQIGSAPEKRRFSAHLTLGRVKQDIRSEARHQIRQVVEENSGLELGNIHVDTIHLFQSELKANGAVYRSLYQINLEKK</sequence>
<feature type="active site" description="Proton acceptor" evidence="2">
    <location>
        <position position="147"/>
    </location>
</feature>
<reference evidence="4 5" key="1">
    <citation type="submission" date="2020-08" db="EMBL/GenBank/DDBJ databases">
        <title>Bridging the membrane lipid divide: bacteria of the FCB group superphylum have the potential to synthesize archaeal ether lipids.</title>
        <authorList>
            <person name="Villanueva L."/>
            <person name="Von Meijenfeldt F.A.B."/>
            <person name="Westbye A.B."/>
            <person name="Yadav S."/>
            <person name="Hopmans E.C."/>
            <person name="Dutilh B.E."/>
            <person name="Sinninghe Damste J.S."/>
        </authorList>
    </citation>
    <scope>NUCLEOTIDE SEQUENCE [LARGE SCALE GENOMIC DNA]</scope>
    <source>
        <strain evidence="4">NIOZ-UU36</strain>
    </source>
</reference>
<proteinExistence type="inferred from homology"/>
<dbReference type="SUPFAM" id="SSF55144">
    <property type="entry name" value="LigT-like"/>
    <property type="match status" value="1"/>
</dbReference>
<accession>A0A8J6TDV6</accession>
<comment type="similarity">
    <text evidence="2">Belongs to the 2H phosphoesterase superfamily. ThpR family.</text>
</comment>
<dbReference type="GO" id="GO:0004113">
    <property type="term" value="F:2',3'-cyclic-nucleotide 3'-phosphodiesterase activity"/>
    <property type="evidence" value="ECO:0007669"/>
    <property type="project" value="InterPro"/>
</dbReference>
<evidence type="ECO:0000259" key="3">
    <source>
        <dbReference type="Pfam" id="PF02834"/>
    </source>
</evidence>
<dbReference type="Gene3D" id="3.90.1140.10">
    <property type="entry name" value="Cyclic phosphodiesterase"/>
    <property type="match status" value="1"/>
</dbReference>
<feature type="domain" description="Phosphoesterase HXTX" evidence="3">
    <location>
        <begin position="119"/>
        <end position="199"/>
    </location>
</feature>
<feature type="domain" description="Phosphoesterase HXTX" evidence="3">
    <location>
        <begin position="26"/>
        <end position="112"/>
    </location>
</feature>
<dbReference type="NCBIfam" id="TIGR02258">
    <property type="entry name" value="2_5_ligase"/>
    <property type="match status" value="1"/>
</dbReference>
<feature type="short sequence motif" description="HXTX 1" evidence="2">
    <location>
        <begin position="61"/>
        <end position="64"/>
    </location>
</feature>
<dbReference type="InterPro" id="IPR004175">
    <property type="entry name" value="RNA_CPDase"/>
</dbReference>
<dbReference type="AlphaFoldDB" id="A0A8J6TDV6"/>
<name>A0A8J6TDV6_9CHLR</name>
<comment type="caution">
    <text evidence="4">The sequence shown here is derived from an EMBL/GenBank/DDBJ whole genome shotgun (WGS) entry which is preliminary data.</text>
</comment>
<gene>
    <name evidence="4" type="primary">thpR</name>
    <name evidence="4" type="ORF">H8E29_03770</name>
</gene>
<keyword evidence="1 2" id="KW-0378">Hydrolase</keyword>
<feature type="short sequence motif" description="HXTX 2" evidence="2">
    <location>
        <begin position="147"/>
        <end position="150"/>
    </location>
</feature>
<dbReference type="Proteomes" id="UP000614469">
    <property type="component" value="Unassembled WGS sequence"/>
</dbReference>
<dbReference type="InterPro" id="IPR014051">
    <property type="entry name" value="Phosphoesterase_HXTX"/>
</dbReference>
<feature type="active site" description="Proton donor" evidence="2">
    <location>
        <position position="61"/>
    </location>
</feature>
<dbReference type="InterPro" id="IPR009097">
    <property type="entry name" value="Cyclic_Pdiesterase"/>
</dbReference>
<dbReference type="PANTHER" id="PTHR35561">
    <property type="entry name" value="RNA 2',3'-CYCLIC PHOSPHODIESTERASE"/>
    <property type="match status" value="1"/>
</dbReference>
<evidence type="ECO:0000313" key="5">
    <source>
        <dbReference type="Proteomes" id="UP000614469"/>
    </source>
</evidence>
<dbReference type="EC" id="3.1.4.58" evidence="2"/>
<comment type="catalytic activity">
    <reaction evidence="2">
        <text>a 3'-end 2',3'-cyclophospho-ribonucleotide-RNA + H2O = a 3'-end 2'-phospho-ribonucleotide-RNA + H(+)</text>
        <dbReference type="Rhea" id="RHEA:11828"/>
        <dbReference type="Rhea" id="RHEA-COMP:10464"/>
        <dbReference type="Rhea" id="RHEA-COMP:17353"/>
        <dbReference type="ChEBI" id="CHEBI:15377"/>
        <dbReference type="ChEBI" id="CHEBI:15378"/>
        <dbReference type="ChEBI" id="CHEBI:83064"/>
        <dbReference type="ChEBI" id="CHEBI:173113"/>
        <dbReference type="EC" id="3.1.4.58"/>
    </reaction>
</comment>
<dbReference type="Pfam" id="PF02834">
    <property type="entry name" value="LigT_PEase"/>
    <property type="match status" value="2"/>
</dbReference>
<comment type="function">
    <text evidence="2">Hydrolyzes RNA 2',3'-cyclic phosphodiester to an RNA 2'-phosphomonoester.</text>
</comment>
<evidence type="ECO:0000256" key="1">
    <source>
        <dbReference type="ARBA" id="ARBA00022801"/>
    </source>
</evidence>
<dbReference type="HAMAP" id="MF_01940">
    <property type="entry name" value="RNA_CPDase"/>
    <property type="match status" value="1"/>
</dbReference>